<sequence length="237" mass="24631">MANEIQATFTTGSTLYGLAFNAAGEVVTDPAGAPSFTAYVAGDIDDYDIQLAEIATNSTEYRGAFPVIAAGVYSVVLFEQAGGAPVVATDTRLGTTAEMHWDGTAEIAVETMRGTDGVSLVIPDAAGVLAAYILSDVIGADSDTLETLSDQLDVIGVGSGAISETYTVTDSATGNPIDGVTIWVTTDVGGANTVRNGTSNAAGQFTFYHDYPSGTDLYVWRQKAGWNFDNPDLEPTT</sequence>
<protein>
    <submittedName>
        <fullName evidence="1">Uncharacterized protein</fullName>
    </submittedName>
</protein>
<evidence type="ECO:0000313" key="1">
    <source>
        <dbReference type="EMBL" id="KKM74315.1"/>
    </source>
</evidence>
<dbReference type="EMBL" id="LAZR01009161">
    <property type="protein sequence ID" value="KKM74315.1"/>
    <property type="molecule type" value="Genomic_DNA"/>
</dbReference>
<reference evidence="1" key="1">
    <citation type="journal article" date="2015" name="Nature">
        <title>Complex archaea that bridge the gap between prokaryotes and eukaryotes.</title>
        <authorList>
            <person name="Spang A."/>
            <person name="Saw J.H."/>
            <person name="Jorgensen S.L."/>
            <person name="Zaremba-Niedzwiedzka K."/>
            <person name="Martijn J."/>
            <person name="Lind A.E."/>
            <person name="van Eijk R."/>
            <person name="Schleper C."/>
            <person name="Guy L."/>
            <person name="Ettema T.J."/>
        </authorList>
    </citation>
    <scope>NUCLEOTIDE SEQUENCE</scope>
</reference>
<dbReference type="AlphaFoldDB" id="A0A0F9MCI5"/>
<dbReference type="SUPFAM" id="SSF49464">
    <property type="entry name" value="Carboxypeptidase regulatory domain-like"/>
    <property type="match status" value="1"/>
</dbReference>
<dbReference type="InterPro" id="IPR008969">
    <property type="entry name" value="CarboxyPept-like_regulatory"/>
</dbReference>
<comment type="caution">
    <text evidence="1">The sequence shown here is derived from an EMBL/GenBank/DDBJ whole genome shotgun (WGS) entry which is preliminary data.</text>
</comment>
<accession>A0A0F9MCI5</accession>
<name>A0A0F9MCI5_9ZZZZ</name>
<gene>
    <name evidence="1" type="ORF">LCGC14_1401600</name>
</gene>
<organism evidence="1">
    <name type="scientific">marine sediment metagenome</name>
    <dbReference type="NCBI Taxonomy" id="412755"/>
    <lineage>
        <taxon>unclassified sequences</taxon>
        <taxon>metagenomes</taxon>
        <taxon>ecological metagenomes</taxon>
    </lineage>
</organism>
<proteinExistence type="predicted"/>